<keyword evidence="2" id="KW-1185">Reference proteome</keyword>
<dbReference type="Proteomes" id="UP001234178">
    <property type="component" value="Unassembled WGS sequence"/>
</dbReference>
<organism evidence="1 2">
    <name type="scientific">Daphnia magna</name>
    <dbReference type="NCBI Taxonomy" id="35525"/>
    <lineage>
        <taxon>Eukaryota</taxon>
        <taxon>Metazoa</taxon>
        <taxon>Ecdysozoa</taxon>
        <taxon>Arthropoda</taxon>
        <taxon>Crustacea</taxon>
        <taxon>Branchiopoda</taxon>
        <taxon>Diplostraca</taxon>
        <taxon>Cladocera</taxon>
        <taxon>Anomopoda</taxon>
        <taxon>Daphniidae</taxon>
        <taxon>Daphnia</taxon>
    </lineage>
</organism>
<accession>A0ABQ9ZY05</accession>
<protein>
    <submittedName>
        <fullName evidence="1">Uncharacterized protein</fullName>
    </submittedName>
</protein>
<evidence type="ECO:0000313" key="2">
    <source>
        <dbReference type="Proteomes" id="UP001234178"/>
    </source>
</evidence>
<dbReference type="Gene3D" id="1.10.8.10">
    <property type="entry name" value="DNA helicase RuvA subunit, C-terminal domain"/>
    <property type="match status" value="1"/>
</dbReference>
<dbReference type="SUPFAM" id="SSF54236">
    <property type="entry name" value="Ubiquitin-like"/>
    <property type="match status" value="1"/>
</dbReference>
<sequence length="659" mass="74399">MNFINHHGEKSYVHHNTLGQPGGSTTYVALRLKIGQCVVALRHHERYRAYGRRGEPYHFLLSPEKPACTGIEDVEEAFMHLEDANWDLSTNLGFLQDAVYRLLPQGSQELPSMPLLLLDDKERILSPGLEVIGPPSSPPNLAQLLQPSPLASMSREFLPRRSRIPNFSIVLNDTTILILVPETEAVGMIKTLICSELGIPVCKQDLSGWKLDRQPRDTTILESLNLPKENTLFLSLILGASGINLVHELTVKELVKEINRPPEVVPLPGGSNSEPVFDDGSTTDEYEDATDVVMEDMFLREPTPSRLQPLSENRSKKNIQRCFVFTNKSLCEPVPEGSLDDAMREACHQPARDVQEDGRFDNHQTSVVIGKNLKKSFQHLRGKKKKSVRYIPGPNKPPHNRKTMESRIASLKYLINQLFHEDNCHIVAFIAQENEVKWSPDLILPENVPAPILKRTKEGKKNLGPILEFVETPEVEAAKKLWINIYNEKQAIREKTPEWIQAKYERLETIRSKREEIKRKQLEAANSTVTNLSSISFSVQESETLPSNIISPDNNLRFLGGESIIAEETANNAELSHQLPLPNEMASSSSRATPPINYAKKRRSQEIDKVFSWRGKMYFWCPFAKPSAKYVIAASFPKDARVINLPEDPANLTSCYVDE</sequence>
<dbReference type="Gene3D" id="3.10.20.90">
    <property type="entry name" value="Phosphatidylinositol 3-kinase Catalytic Subunit, Chain A, domain 1"/>
    <property type="match status" value="1"/>
</dbReference>
<gene>
    <name evidence="1" type="ORF">OUZ56_033552</name>
</gene>
<name>A0ABQ9ZY05_9CRUS</name>
<dbReference type="InterPro" id="IPR029071">
    <property type="entry name" value="Ubiquitin-like_domsf"/>
</dbReference>
<dbReference type="EMBL" id="JAOYFB010000018">
    <property type="protein sequence ID" value="KAK4017775.1"/>
    <property type="molecule type" value="Genomic_DNA"/>
</dbReference>
<reference evidence="1 2" key="1">
    <citation type="journal article" date="2023" name="Nucleic Acids Res.">
        <title>The hologenome of Daphnia magna reveals possible DNA methylation and microbiome-mediated evolution of the host genome.</title>
        <authorList>
            <person name="Chaturvedi A."/>
            <person name="Li X."/>
            <person name="Dhandapani V."/>
            <person name="Marshall H."/>
            <person name="Kissane S."/>
            <person name="Cuenca-Cambronero M."/>
            <person name="Asole G."/>
            <person name="Calvet F."/>
            <person name="Ruiz-Romero M."/>
            <person name="Marangio P."/>
            <person name="Guigo R."/>
            <person name="Rago D."/>
            <person name="Mirbahai L."/>
            <person name="Eastwood N."/>
            <person name="Colbourne J.K."/>
            <person name="Zhou J."/>
            <person name="Mallon E."/>
            <person name="Orsini L."/>
        </authorList>
    </citation>
    <scope>NUCLEOTIDE SEQUENCE [LARGE SCALE GENOMIC DNA]</scope>
    <source>
        <strain evidence="1">LRV0_1</strain>
    </source>
</reference>
<evidence type="ECO:0000313" key="1">
    <source>
        <dbReference type="EMBL" id="KAK4017775.1"/>
    </source>
</evidence>
<comment type="caution">
    <text evidence="1">The sequence shown here is derived from an EMBL/GenBank/DDBJ whole genome shotgun (WGS) entry which is preliminary data.</text>
</comment>
<dbReference type="CDD" id="cd17129">
    <property type="entry name" value="Ubl1_FAF1"/>
    <property type="match status" value="1"/>
</dbReference>
<proteinExistence type="predicted"/>